<dbReference type="InterPro" id="IPR051696">
    <property type="entry name" value="DENN_Domain_GEFs"/>
</dbReference>
<evidence type="ECO:0000313" key="2">
    <source>
        <dbReference type="EMBL" id="ESN96036.1"/>
    </source>
</evidence>
<dbReference type="EMBL" id="AMQM01001286">
    <property type="status" value="NOT_ANNOTATED_CDS"/>
    <property type="molecule type" value="Genomic_DNA"/>
</dbReference>
<evidence type="ECO:0000256" key="1">
    <source>
        <dbReference type="SAM" id="MobiDB-lite"/>
    </source>
</evidence>
<dbReference type="GO" id="GO:0005085">
    <property type="term" value="F:guanyl-nucleotide exchange factor activity"/>
    <property type="evidence" value="ECO:0007669"/>
    <property type="project" value="UniProtKB-ARBA"/>
</dbReference>
<sequence length="191" mass="21938">VWYFSRINVPSHLPSFIHTAPSLNQHHVSPVAQTVAIHALWDNVRLHSQEHVTPMYILWSQGSCVYVPLRLILNERSSIIMEHEKQQMLKSTTSPTKTSLSTPPSTTATTTTTTMMSEKFGVRFHSIYRDMLYLSFVSLGRENIDVDAFDKEYKAMLQTLPPYDTNRLKRADRTPHATAVNCRKMFSELEI</sequence>
<feature type="region of interest" description="Disordered" evidence="1">
    <location>
        <begin position="90"/>
        <end position="110"/>
    </location>
</feature>
<dbReference type="PANTHER" id="PTHR12296">
    <property type="entry name" value="DENN DOMAIN-CONTAINING PROTEIN 4"/>
    <property type="match status" value="1"/>
</dbReference>
<reference evidence="4" key="1">
    <citation type="submission" date="2012-12" db="EMBL/GenBank/DDBJ databases">
        <authorList>
            <person name="Hellsten U."/>
            <person name="Grimwood J."/>
            <person name="Chapman J.A."/>
            <person name="Shapiro H."/>
            <person name="Aerts A."/>
            <person name="Otillar R.P."/>
            <person name="Terry A.Y."/>
            <person name="Boore J.L."/>
            <person name="Simakov O."/>
            <person name="Marletaz F."/>
            <person name="Cho S.-J."/>
            <person name="Edsinger-Gonzales E."/>
            <person name="Havlak P."/>
            <person name="Kuo D.-H."/>
            <person name="Larsson T."/>
            <person name="Lv J."/>
            <person name="Arendt D."/>
            <person name="Savage R."/>
            <person name="Osoegawa K."/>
            <person name="de Jong P."/>
            <person name="Lindberg D.R."/>
            <person name="Seaver E.C."/>
            <person name="Weisblat D.A."/>
            <person name="Putnam N.H."/>
            <person name="Grigoriev I.V."/>
            <person name="Rokhsar D.S."/>
        </authorList>
    </citation>
    <scope>NUCLEOTIDE SEQUENCE</scope>
</reference>
<protein>
    <submittedName>
        <fullName evidence="2 3">Uncharacterized protein</fullName>
    </submittedName>
</protein>
<dbReference type="GeneID" id="20214216"/>
<name>T1FZG8_HELRO</name>
<dbReference type="Proteomes" id="UP000015101">
    <property type="component" value="Unassembled WGS sequence"/>
</dbReference>
<organism evidence="3 4">
    <name type="scientific">Helobdella robusta</name>
    <name type="common">Californian leech</name>
    <dbReference type="NCBI Taxonomy" id="6412"/>
    <lineage>
        <taxon>Eukaryota</taxon>
        <taxon>Metazoa</taxon>
        <taxon>Spiralia</taxon>
        <taxon>Lophotrochozoa</taxon>
        <taxon>Annelida</taxon>
        <taxon>Clitellata</taxon>
        <taxon>Hirudinea</taxon>
        <taxon>Rhynchobdellida</taxon>
        <taxon>Glossiphoniidae</taxon>
        <taxon>Helobdella</taxon>
    </lineage>
</organism>
<keyword evidence="4" id="KW-1185">Reference proteome</keyword>
<proteinExistence type="predicted"/>
<dbReference type="EnsemblMetazoa" id="HelroT68572">
    <property type="protein sequence ID" value="HelroP68572"/>
    <property type="gene ID" value="HelroG68572"/>
</dbReference>
<reference evidence="3" key="3">
    <citation type="submission" date="2015-06" db="UniProtKB">
        <authorList>
            <consortium name="EnsemblMetazoa"/>
        </authorList>
    </citation>
    <scope>IDENTIFICATION</scope>
</reference>
<evidence type="ECO:0000313" key="4">
    <source>
        <dbReference type="Proteomes" id="UP000015101"/>
    </source>
</evidence>
<gene>
    <name evidence="3" type="primary">20214216</name>
    <name evidence="2" type="ORF">HELRODRAFT_68572</name>
</gene>
<dbReference type="InParanoid" id="T1FZG8"/>
<dbReference type="CTD" id="20214216"/>
<accession>T1FZG8</accession>
<dbReference type="PANTHER" id="PTHR12296:SF30">
    <property type="entry name" value="DENN DOMAIN-CONTAINING PROTEIN CRAG"/>
    <property type="match status" value="1"/>
</dbReference>
<dbReference type="eggNOG" id="KOG2127">
    <property type="taxonomic scope" value="Eukaryota"/>
</dbReference>
<dbReference type="EMBL" id="KB097495">
    <property type="protein sequence ID" value="ESN96036.1"/>
    <property type="molecule type" value="Genomic_DNA"/>
</dbReference>
<dbReference type="STRING" id="6412.T1FZG8"/>
<dbReference type="KEGG" id="hro:HELRODRAFT_68572"/>
<dbReference type="AlphaFoldDB" id="T1FZG8"/>
<dbReference type="HOGENOM" id="CLU_1424804_0_0_1"/>
<dbReference type="OMA" id="SSIIMEH"/>
<dbReference type="OrthoDB" id="75250at2759"/>
<reference evidence="2 4" key="2">
    <citation type="journal article" date="2013" name="Nature">
        <title>Insights into bilaterian evolution from three spiralian genomes.</title>
        <authorList>
            <person name="Simakov O."/>
            <person name="Marletaz F."/>
            <person name="Cho S.J."/>
            <person name="Edsinger-Gonzales E."/>
            <person name="Havlak P."/>
            <person name="Hellsten U."/>
            <person name="Kuo D.H."/>
            <person name="Larsson T."/>
            <person name="Lv J."/>
            <person name="Arendt D."/>
            <person name="Savage R."/>
            <person name="Osoegawa K."/>
            <person name="de Jong P."/>
            <person name="Grimwood J."/>
            <person name="Chapman J.A."/>
            <person name="Shapiro H."/>
            <person name="Aerts A."/>
            <person name="Otillar R.P."/>
            <person name="Terry A.Y."/>
            <person name="Boore J.L."/>
            <person name="Grigoriev I.V."/>
            <person name="Lindberg D.R."/>
            <person name="Seaver E.C."/>
            <person name="Weisblat D.A."/>
            <person name="Putnam N.H."/>
            <person name="Rokhsar D.S."/>
        </authorList>
    </citation>
    <scope>NUCLEOTIDE SEQUENCE</scope>
</reference>
<evidence type="ECO:0000313" key="3">
    <source>
        <dbReference type="EnsemblMetazoa" id="HelroP68572"/>
    </source>
</evidence>
<dbReference type="RefSeq" id="XP_009025251.1">
    <property type="nucleotide sequence ID" value="XM_009027003.1"/>
</dbReference>